<dbReference type="Proteomes" id="UP000502677">
    <property type="component" value="Chromosome"/>
</dbReference>
<dbReference type="RefSeq" id="WP_166290621.1">
    <property type="nucleotide sequence ID" value="NZ_CP049863.1"/>
</dbReference>
<dbReference type="KEGG" id="lvi:G7068_07220"/>
<dbReference type="CDD" id="cd03801">
    <property type="entry name" value="GT4_PimA-like"/>
    <property type="match status" value="1"/>
</dbReference>
<evidence type="ECO:0000259" key="5">
    <source>
        <dbReference type="Pfam" id="PF13439"/>
    </source>
</evidence>
<dbReference type="Gene3D" id="3.40.50.2000">
    <property type="entry name" value="Glycogen Phosphorylase B"/>
    <property type="match status" value="2"/>
</dbReference>
<reference evidence="6 7" key="1">
    <citation type="submission" date="2020-03" db="EMBL/GenBank/DDBJ databases">
        <title>Leucobacter sp. nov., isolated from beetles.</title>
        <authorList>
            <person name="Hyun D.-W."/>
            <person name="Bae J.-W."/>
        </authorList>
    </citation>
    <scope>NUCLEOTIDE SEQUENCE [LARGE SCALE GENOMIC DNA]</scope>
    <source>
        <strain evidence="6 7">HDW9C</strain>
    </source>
</reference>
<evidence type="ECO:0000256" key="2">
    <source>
        <dbReference type="ARBA" id="ARBA00022676"/>
    </source>
</evidence>
<keyword evidence="7" id="KW-1185">Reference proteome</keyword>
<name>A0A6G7XF54_9MICO</name>
<dbReference type="SUPFAM" id="SSF53756">
    <property type="entry name" value="UDP-Glycosyltransferase/glycogen phosphorylase"/>
    <property type="match status" value="1"/>
</dbReference>
<dbReference type="InterPro" id="IPR001296">
    <property type="entry name" value="Glyco_trans_1"/>
</dbReference>
<dbReference type="EMBL" id="CP049863">
    <property type="protein sequence ID" value="QIK63008.1"/>
    <property type="molecule type" value="Genomic_DNA"/>
</dbReference>
<gene>
    <name evidence="6" type="ORF">G7068_07220</name>
</gene>
<dbReference type="Pfam" id="PF13439">
    <property type="entry name" value="Glyco_transf_4"/>
    <property type="match status" value="1"/>
</dbReference>
<keyword evidence="3 6" id="KW-0808">Transferase</keyword>
<protein>
    <recommendedName>
        <fullName evidence="1">D-inositol 3-phosphate glycosyltransferase</fullName>
    </recommendedName>
</protein>
<dbReference type="AlphaFoldDB" id="A0A6G7XF54"/>
<dbReference type="InterPro" id="IPR028098">
    <property type="entry name" value="Glyco_trans_4-like_N"/>
</dbReference>
<dbReference type="PANTHER" id="PTHR45947:SF3">
    <property type="entry name" value="SULFOQUINOVOSYL TRANSFERASE SQD2"/>
    <property type="match status" value="1"/>
</dbReference>
<dbReference type="PANTHER" id="PTHR45947">
    <property type="entry name" value="SULFOQUINOVOSYL TRANSFERASE SQD2"/>
    <property type="match status" value="1"/>
</dbReference>
<feature type="domain" description="Glycosyl transferase family 1" evidence="4">
    <location>
        <begin position="198"/>
        <end position="347"/>
    </location>
</feature>
<accession>A0A6G7XF54</accession>
<feature type="domain" description="Glycosyltransferase subfamily 4-like N-terminal" evidence="5">
    <location>
        <begin position="15"/>
        <end position="185"/>
    </location>
</feature>
<dbReference type="InterPro" id="IPR050194">
    <property type="entry name" value="Glycosyltransferase_grp1"/>
</dbReference>
<organism evidence="6 7">
    <name type="scientific">Leucobacter viscericola</name>
    <dbReference type="NCBI Taxonomy" id="2714935"/>
    <lineage>
        <taxon>Bacteria</taxon>
        <taxon>Bacillati</taxon>
        <taxon>Actinomycetota</taxon>
        <taxon>Actinomycetes</taxon>
        <taxon>Micrococcales</taxon>
        <taxon>Microbacteriaceae</taxon>
        <taxon>Leucobacter</taxon>
    </lineage>
</organism>
<evidence type="ECO:0000313" key="7">
    <source>
        <dbReference type="Proteomes" id="UP000502677"/>
    </source>
</evidence>
<sequence length="377" mass="40303">MRIAFVVNNYPPRTGGVELHVHALASELTRQGHKVLVVTLGPETGWSHDAGAGTNPVEILTLPEHFRVADILGFPSLGTRRHLTHLLKERGIDVVSVHTRFFPMSYIGMRAARATKLPLVHTEHGSDHVASDSAIIRFASRMVDFTLGRKVLRSADRVLGVSENVTAFTHRLAGVDGEVFYNAVDAIPAGGAADPGSASRPTHLVFAGRLVAGKGWRDFLEVVAATRADHPELTAEILGDGADMDQVLAQINSLGLSDIVSVRGRVSQTEVLQALRGATLVNPSTLAEGFQNTVLEAIVGGGRVVSYSVPSAEVLLKQGANVTITEQKDAASLTAAVAKVLRDPGEHASRDLIDRWTWPARATQFAEVCAAVADHKN</sequence>
<dbReference type="Pfam" id="PF00534">
    <property type="entry name" value="Glycos_transf_1"/>
    <property type="match status" value="1"/>
</dbReference>
<evidence type="ECO:0000313" key="6">
    <source>
        <dbReference type="EMBL" id="QIK63008.1"/>
    </source>
</evidence>
<proteinExistence type="predicted"/>
<dbReference type="GO" id="GO:0016757">
    <property type="term" value="F:glycosyltransferase activity"/>
    <property type="evidence" value="ECO:0007669"/>
    <property type="project" value="UniProtKB-KW"/>
</dbReference>
<evidence type="ECO:0000259" key="4">
    <source>
        <dbReference type="Pfam" id="PF00534"/>
    </source>
</evidence>
<evidence type="ECO:0000256" key="1">
    <source>
        <dbReference type="ARBA" id="ARBA00021292"/>
    </source>
</evidence>
<evidence type="ECO:0000256" key="3">
    <source>
        <dbReference type="ARBA" id="ARBA00022679"/>
    </source>
</evidence>
<keyword evidence="2" id="KW-0328">Glycosyltransferase</keyword>
<dbReference type="GO" id="GO:1901137">
    <property type="term" value="P:carbohydrate derivative biosynthetic process"/>
    <property type="evidence" value="ECO:0007669"/>
    <property type="project" value="UniProtKB-ARBA"/>
</dbReference>